<dbReference type="Pfam" id="PF00015">
    <property type="entry name" value="MCPsignal"/>
    <property type="match status" value="1"/>
</dbReference>
<comment type="similarity">
    <text evidence="3">Belongs to the methyl-accepting chemotaxis (MCP) protein family.</text>
</comment>
<feature type="transmembrane region" description="Helical" evidence="5">
    <location>
        <begin position="284"/>
        <end position="307"/>
    </location>
</feature>
<dbReference type="PANTHER" id="PTHR32089">
    <property type="entry name" value="METHYL-ACCEPTING CHEMOTAXIS PROTEIN MCPB"/>
    <property type="match status" value="1"/>
</dbReference>
<dbReference type="EMBL" id="JBFRUW010000049">
    <property type="protein sequence ID" value="MFA0569268.1"/>
    <property type="molecule type" value="Genomic_DNA"/>
</dbReference>
<dbReference type="InterPro" id="IPR004089">
    <property type="entry name" value="MCPsignal_dom"/>
</dbReference>
<evidence type="ECO:0000256" key="2">
    <source>
        <dbReference type="ARBA" id="ARBA00023224"/>
    </source>
</evidence>
<dbReference type="RefSeq" id="WP_273293567.1">
    <property type="nucleotide sequence ID" value="NZ_JBFRUW010000049.1"/>
</dbReference>
<keyword evidence="5" id="KW-0472">Membrane</keyword>
<feature type="domain" description="Methyl-accepting transducer" evidence="6">
    <location>
        <begin position="363"/>
        <end position="599"/>
    </location>
</feature>
<comment type="subcellular location">
    <subcellularLocation>
        <location evidence="1">Membrane</location>
    </subcellularLocation>
</comment>
<dbReference type="Proteomes" id="UP001570417">
    <property type="component" value="Unassembled WGS sequence"/>
</dbReference>
<dbReference type="Gene3D" id="1.10.287.950">
    <property type="entry name" value="Methyl-accepting chemotaxis protein"/>
    <property type="match status" value="1"/>
</dbReference>
<evidence type="ECO:0000259" key="7">
    <source>
        <dbReference type="PROSITE" id="PS50885"/>
    </source>
</evidence>
<dbReference type="PROSITE" id="PS50885">
    <property type="entry name" value="HAMP"/>
    <property type="match status" value="1"/>
</dbReference>
<accession>A0ABV4ND96</accession>
<evidence type="ECO:0000256" key="3">
    <source>
        <dbReference type="ARBA" id="ARBA00029447"/>
    </source>
</evidence>
<evidence type="ECO:0000256" key="4">
    <source>
        <dbReference type="PROSITE-ProRule" id="PRU00284"/>
    </source>
</evidence>
<sequence length="635" mass="68524">MKQFGFKNLLLISIIALVAVSVSVSSYVSYIKQEETLVEIITSANEDYVTKQAQLIENQLGEKVSGLSKLAAKFQVEEVTGTPEELIELTKIMAGAMNLNSSVIGFENGDGYWNQTAKSWPNHKLDGDITERSWYQLARNSQGTAMTDPYLGAGSDIYWISIVEKIKNGMISVDMQLDFLNELVKSATEIPGAVAIIISQDTTILASSTPLFKASEKASKYPWFRDVANEAVSKVSSVKHYDLDGSDKLLFSHQIKIAGKNWYFAIGVDNDVAYASLAEAKYSAIISAVTATLISVIVAFFVLQILYRPILALRTTIDGLSQGNGDLTQRLEVNTKDDLGEIANGVNKFIESLQQMMLEIKGVTGDLNENVDKLKDQSQRNSIILQNHVSETEQVVTAIEEMNATAESMAVDAANTAQLTNKANEAGNSSKQTATQAQSNVSELVSDVEVAAENVQKMSSETDGINTILGVIGAIAEQTNLLALNAAIEAARAGEQGRGFAVVADEVRNLASRTKTSTEEIEGALGSLLKGSQSVVESMDVTKDRCEHTAEGAGEVVESLETMTQFVIEINDLSAQIATAAEEQSSVTQELSRNMSAINDIVGELDSNGKQALDGASNIDNVNSQLIEIVGRFKL</sequence>
<keyword evidence="5" id="KW-1133">Transmembrane helix</keyword>
<evidence type="ECO:0000313" key="9">
    <source>
        <dbReference type="Proteomes" id="UP001570417"/>
    </source>
</evidence>
<dbReference type="CDD" id="cd11386">
    <property type="entry name" value="MCP_signal"/>
    <property type="match status" value="1"/>
</dbReference>
<name>A0ABV4ND96_9VIBR</name>
<dbReference type="SMART" id="SM00283">
    <property type="entry name" value="MA"/>
    <property type="match status" value="1"/>
</dbReference>
<evidence type="ECO:0000256" key="5">
    <source>
        <dbReference type="SAM" id="Phobius"/>
    </source>
</evidence>
<dbReference type="SMART" id="SM00304">
    <property type="entry name" value="HAMP"/>
    <property type="match status" value="1"/>
</dbReference>
<dbReference type="Pfam" id="PF00672">
    <property type="entry name" value="HAMP"/>
    <property type="match status" value="1"/>
</dbReference>
<reference evidence="8 9" key="1">
    <citation type="journal article" date="2024" name="ISME J.">
        <title>Tailless and filamentous prophages are predominant in marine Vibrio.</title>
        <authorList>
            <person name="Steensen K."/>
            <person name="Seneca J."/>
            <person name="Bartlau N."/>
            <person name="Yu X.A."/>
            <person name="Hussain F.A."/>
            <person name="Polz M.F."/>
        </authorList>
    </citation>
    <scope>NUCLEOTIDE SEQUENCE [LARGE SCALE GENOMIC DNA]</scope>
    <source>
        <strain evidence="8 9">10N.222.51.A1</strain>
    </source>
</reference>
<comment type="caution">
    <text evidence="8">The sequence shown here is derived from an EMBL/GenBank/DDBJ whole genome shotgun (WGS) entry which is preliminary data.</text>
</comment>
<protein>
    <submittedName>
        <fullName evidence="8">Methyl-accepting chemotaxis protein</fullName>
    </submittedName>
</protein>
<dbReference type="InterPro" id="IPR003660">
    <property type="entry name" value="HAMP_dom"/>
</dbReference>
<proteinExistence type="inferred from homology"/>
<dbReference type="PROSITE" id="PS50111">
    <property type="entry name" value="CHEMOTAXIS_TRANSDUC_2"/>
    <property type="match status" value="1"/>
</dbReference>
<keyword evidence="5" id="KW-0812">Transmembrane</keyword>
<dbReference type="SUPFAM" id="SSF58104">
    <property type="entry name" value="Methyl-accepting chemotaxis protein (MCP) signaling domain"/>
    <property type="match status" value="1"/>
</dbReference>
<keyword evidence="9" id="KW-1185">Reference proteome</keyword>
<keyword evidence="2 4" id="KW-0807">Transducer</keyword>
<dbReference type="Gene3D" id="3.30.450.20">
    <property type="entry name" value="PAS domain"/>
    <property type="match status" value="2"/>
</dbReference>
<gene>
    <name evidence="8" type="ORF">AB4566_13420</name>
</gene>
<evidence type="ECO:0000259" key="6">
    <source>
        <dbReference type="PROSITE" id="PS50111"/>
    </source>
</evidence>
<dbReference type="CDD" id="cd06225">
    <property type="entry name" value="HAMP"/>
    <property type="match status" value="1"/>
</dbReference>
<evidence type="ECO:0000313" key="8">
    <source>
        <dbReference type="EMBL" id="MFA0569268.1"/>
    </source>
</evidence>
<evidence type="ECO:0000256" key="1">
    <source>
        <dbReference type="ARBA" id="ARBA00004370"/>
    </source>
</evidence>
<feature type="domain" description="HAMP" evidence="7">
    <location>
        <begin position="308"/>
        <end position="358"/>
    </location>
</feature>
<dbReference type="PANTHER" id="PTHR32089:SF55">
    <property type="entry name" value="METHYL ACCEPTING SENSORY TRANSDUCER WITH CACHE_2 SMALL MOLECULE BINDING DOMAIN"/>
    <property type="match status" value="1"/>
</dbReference>
<organism evidence="8 9">
    <name type="scientific">Vibrio gallaecicus</name>
    <dbReference type="NCBI Taxonomy" id="552386"/>
    <lineage>
        <taxon>Bacteria</taxon>
        <taxon>Pseudomonadati</taxon>
        <taxon>Pseudomonadota</taxon>
        <taxon>Gammaproteobacteria</taxon>
        <taxon>Vibrionales</taxon>
        <taxon>Vibrionaceae</taxon>
        <taxon>Vibrio</taxon>
    </lineage>
</organism>